<dbReference type="CDD" id="cd11614">
    <property type="entry name" value="SAF_CpaB_FlgA_like"/>
    <property type="match status" value="1"/>
</dbReference>
<dbReference type="InterPro" id="IPR031571">
    <property type="entry name" value="RcpC_dom"/>
</dbReference>
<dbReference type="RefSeq" id="WP_169559091.1">
    <property type="nucleotide sequence ID" value="NZ_BSNF01000001.1"/>
</dbReference>
<dbReference type="InterPro" id="IPR013974">
    <property type="entry name" value="SAF"/>
</dbReference>
<reference evidence="3" key="1">
    <citation type="journal article" date="2014" name="Int. J. Syst. Evol. Microbiol.">
        <title>Complete genome of a new Firmicutes species belonging to the dominant human colonic microbiota ('Ruminococcus bicirculans') reveals two chromosomes and a selective capacity to utilize plant glucans.</title>
        <authorList>
            <consortium name="NISC Comparative Sequencing Program"/>
            <person name="Wegmann U."/>
            <person name="Louis P."/>
            <person name="Goesmann A."/>
            <person name="Henrissat B."/>
            <person name="Duncan S.H."/>
            <person name="Flint H.J."/>
        </authorList>
    </citation>
    <scope>NUCLEOTIDE SEQUENCE</scope>
    <source>
        <strain evidence="3">NBRC 103408</strain>
    </source>
</reference>
<dbReference type="Proteomes" id="UP001161409">
    <property type="component" value="Unassembled WGS sequence"/>
</dbReference>
<gene>
    <name evidence="3" type="ORF">GCM10007924_02800</name>
</gene>
<protein>
    <recommendedName>
        <fullName evidence="2">SAF domain-containing protein</fullName>
    </recommendedName>
</protein>
<evidence type="ECO:0000313" key="4">
    <source>
        <dbReference type="Proteomes" id="UP001161409"/>
    </source>
</evidence>
<sequence>MKGRAIFMLVVALLIAGGAVWLARGWLDSQVRTVVVTEKPEAPQATIVVAAEPLRFGMRLNANYLKEIPWPAGDLPDGAFSTVDDLVSGEDERVVLQAIQQNEPVLVSKVSDPGGRATLSALIDETMRAVTIRVNDVFGVAGFVLPSDRVDILLTRTVNEQPMTNILIQNVRVLAIDQTASDDKEKPTVVKAVTLEVSPPQAQKLALSASVGTLSLALRNRTNTNLASSRTMGLGDLTAGEGNDVMTATTQPEQGKTPVEKVSPAPRKVVTVRPKRDSLADVRVVRALDPETVKVIEENEPQAGRAPAGAPRSLTPGATLPTAKPIPGSSLAPAGRGPEKQI</sequence>
<feature type="domain" description="SAF" evidence="2">
    <location>
        <begin position="45"/>
        <end position="111"/>
    </location>
</feature>
<organism evidence="3 4">
    <name type="scientific">Sneathiella chinensis</name>
    <dbReference type="NCBI Taxonomy" id="349750"/>
    <lineage>
        <taxon>Bacteria</taxon>
        <taxon>Pseudomonadati</taxon>
        <taxon>Pseudomonadota</taxon>
        <taxon>Alphaproteobacteria</taxon>
        <taxon>Sneathiellales</taxon>
        <taxon>Sneathiellaceae</taxon>
        <taxon>Sneathiella</taxon>
    </lineage>
</organism>
<dbReference type="EMBL" id="BSNF01000001">
    <property type="protein sequence ID" value="GLQ05059.1"/>
    <property type="molecule type" value="Genomic_DNA"/>
</dbReference>
<feature type="region of interest" description="Disordered" evidence="1">
    <location>
        <begin position="294"/>
        <end position="342"/>
    </location>
</feature>
<keyword evidence="4" id="KW-1185">Reference proteome</keyword>
<feature type="region of interest" description="Disordered" evidence="1">
    <location>
        <begin position="227"/>
        <end position="263"/>
    </location>
</feature>
<feature type="compositionally biased region" description="Low complexity" evidence="1">
    <location>
        <begin position="303"/>
        <end position="312"/>
    </location>
</feature>
<name>A0ABQ5TYX0_9PROT</name>
<evidence type="ECO:0000259" key="2">
    <source>
        <dbReference type="SMART" id="SM00858"/>
    </source>
</evidence>
<evidence type="ECO:0000256" key="1">
    <source>
        <dbReference type="SAM" id="MobiDB-lite"/>
    </source>
</evidence>
<dbReference type="Pfam" id="PF16976">
    <property type="entry name" value="RcpC"/>
    <property type="match status" value="1"/>
</dbReference>
<comment type="caution">
    <text evidence="3">The sequence shown here is derived from an EMBL/GenBank/DDBJ whole genome shotgun (WGS) entry which is preliminary data.</text>
</comment>
<dbReference type="NCBIfam" id="TIGR03177">
    <property type="entry name" value="pilus_cpaB"/>
    <property type="match status" value="1"/>
</dbReference>
<evidence type="ECO:0000313" key="3">
    <source>
        <dbReference type="EMBL" id="GLQ05059.1"/>
    </source>
</evidence>
<dbReference type="SMART" id="SM00858">
    <property type="entry name" value="SAF"/>
    <property type="match status" value="1"/>
</dbReference>
<dbReference type="InterPro" id="IPR017592">
    <property type="entry name" value="Pilus_assmbl_Flp-typ_CpaB"/>
</dbReference>
<reference evidence="3" key="2">
    <citation type="submission" date="2023-01" db="EMBL/GenBank/DDBJ databases">
        <title>Draft genome sequence of Sneathiella chinensis strain NBRC 103408.</title>
        <authorList>
            <person name="Sun Q."/>
            <person name="Mori K."/>
        </authorList>
    </citation>
    <scope>NUCLEOTIDE SEQUENCE</scope>
    <source>
        <strain evidence="3">NBRC 103408</strain>
    </source>
</reference>
<proteinExistence type="predicted"/>
<accession>A0ABQ5TYX0</accession>